<dbReference type="PROSITE" id="PS50931">
    <property type="entry name" value="HTH_LYSR"/>
    <property type="match status" value="1"/>
</dbReference>
<dbReference type="InterPro" id="IPR000847">
    <property type="entry name" value="LysR_HTH_N"/>
</dbReference>
<dbReference type="InterPro" id="IPR036390">
    <property type="entry name" value="WH_DNA-bd_sf"/>
</dbReference>
<dbReference type="InterPro" id="IPR036388">
    <property type="entry name" value="WH-like_DNA-bd_sf"/>
</dbReference>
<comment type="caution">
    <text evidence="6">The sequence shown here is derived from an EMBL/GenBank/DDBJ whole genome shotgun (WGS) entry which is preliminary data.</text>
</comment>
<proteinExistence type="inferred from homology"/>
<dbReference type="Gene3D" id="3.40.190.290">
    <property type="match status" value="1"/>
</dbReference>
<dbReference type="AlphaFoldDB" id="A0AA36Y5K4"/>
<dbReference type="RefSeq" id="WP_009532718.1">
    <property type="nucleotide sequence ID" value="NZ_CAJPPX010000065.1"/>
</dbReference>
<organism evidence="6 7">
    <name type="scientific">Stomatobaculum longum</name>
    <dbReference type="NCBI Taxonomy" id="796942"/>
    <lineage>
        <taxon>Bacteria</taxon>
        <taxon>Bacillati</taxon>
        <taxon>Bacillota</taxon>
        <taxon>Clostridia</taxon>
        <taxon>Lachnospirales</taxon>
        <taxon>Lachnospiraceae</taxon>
        <taxon>Stomatobaculum</taxon>
    </lineage>
</organism>
<dbReference type="GeneID" id="86940652"/>
<dbReference type="GO" id="GO:0003700">
    <property type="term" value="F:DNA-binding transcription factor activity"/>
    <property type="evidence" value="ECO:0007669"/>
    <property type="project" value="InterPro"/>
</dbReference>
<accession>A0AA36Y5K4</accession>
<dbReference type="EMBL" id="AGEL01000006">
    <property type="protein sequence ID" value="EHO17286.1"/>
    <property type="molecule type" value="Genomic_DNA"/>
</dbReference>
<dbReference type="GO" id="GO:0003677">
    <property type="term" value="F:DNA binding"/>
    <property type="evidence" value="ECO:0007669"/>
    <property type="project" value="UniProtKB-KW"/>
</dbReference>
<keyword evidence="3" id="KW-0238">DNA-binding</keyword>
<dbReference type="SUPFAM" id="SSF53850">
    <property type="entry name" value="Periplasmic binding protein-like II"/>
    <property type="match status" value="1"/>
</dbReference>
<evidence type="ECO:0000256" key="3">
    <source>
        <dbReference type="ARBA" id="ARBA00023125"/>
    </source>
</evidence>
<reference evidence="6 7" key="1">
    <citation type="submission" date="2011-10" db="EMBL/GenBank/DDBJ databases">
        <title>The Genome Sequence of Lachnospiraceae bacterium ACC2.</title>
        <authorList>
            <consortium name="The Broad Institute Genome Sequencing Platform"/>
            <person name="Earl A."/>
            <person name="Ward D."/>
            <person name="Feldgarden M."/>
            <person name="Gevers D."/>
            <person name="Sizova M."/>
            <person name="Hazen A."/>
            <person name="Epstein S."/>
            <person name="Young S.K."/>
            <person name="Zeng Q."/>
            <person name="Gargeya S."/>
            <person name="Fitzgerald M."/>
            <person name="Haas B."/>
            <person name="Abouelleil A."/>
            <person name="Alvarado L."/>
            <person name="Arachchi H.M."/>
            <person name="Berlin A."/>
            <person name="Brown A."/>
            <person name="Chapman S.B."/>
            <person name="Chen Z."/>
            <person name="Dunbar C."/>
            <person name="Freedman E."/>
            <person name="Gearin G."/>
            <person name="Goldberg J."/>
            <person name="Griggs A."/>
            <person name="Gujja S."/>
            <person name="Heiman D."/>
            <person name="Howarth C."/>
            <person name="Larson L."/>
            <person name="Lui A."/>
            <person name="MacDonald P.J.P."/>
            <person name="Montmayeur A."/>
            <person name="Murphy C."/>
            <person name="Neiman D."/>
            <person name="Pearson M."/>
            <person name="Priest M."/>
            <person name="Roberts A."/>
            <person name="Saif S."/>
            <person name="Shea T."/>
            <person name="Shenoy N."/>
            <person name="Sisk P."/>
            <person name="Stolte C."/>
            <person name="Sykes S."/>
            <person name="Wortman J."/>
            <person name="Nusbaum C."/>
            <person name="Birren B."/>
        </authorList>
    </citation>
    <scope>NUCLEOTIDE SEQUENCE [LARGE SCALE GENOMIC DNA]</scope>
    <source>
        <strain evidence="6 7">ACC2</strain>
    </source>
</reference>
<evidence type="ECO:0000256" key="1">
    <source>
        <dbReference type="ARBA" id="ARBA00009437"/>
    </source>
</evidence>
<protein>
    <recommendedName>
        <fullName evidence="5">HTH lysR-type domain-containing protein</fullName>
    </recommendedName>
</protein>
<keyword evidence="2" id="KW-0805">Transcription regulation</keyword>
<dbReference type="PANTHER" id="PTHR30419:SF8">
    <property type="entry name" value="NITROGEN ASSIMILATION TRANSCRIPTIONAL ACTIVATOR-RELATED"/>
    <property type="match status" value="1"/>
</dbReference>
<name>A0AA36Y5K4_9FIRM</name>
<dbReference type="PRINTS" id="PR00039">
    <property type="entry name" value="HTHLYSR"/>
</dbReference>
<dbReference type="Proteomes" id="UP000018466">
    <property type="component" value="Unassembled WGS sequence"/>
</dbReference>
<dbReference type="FunFam" id="1.10.10.10:FF:000001">
    <property type="entry name" value="LysR family transcriptional regulator"/>
    <property type="match status" value="1"/>
</dbReference>
<sequence length="309" mass="35123">MNERQIKYMLTIFREGSISRAAEVLYVSQPSVSQMVRKVEEELRADLFVRHTNPLVLTPAGECYMQAARAIQSVQQNLDRQLEEIRLGTRGSIRLGMPLQRSLELLPDIFPRFHARYPAVNLKLTESGSDALETMLLNHQLDIACLTTSAKTNPLNYILVSREELVLLASKNTALAGRVEDGTPIDIREAEEEAFISLRSGHSTRITQDRLFADAHISPEILFETESVEVAKHAAGPCQAVFLCPKNYIDISPEVRKTCVVYPVVGVEQGRHFYICHRKDQYLTHYMVELIRLLKPDFELPRSEEFPES</sequence>
<evidence type="ECO:0000313" key="7">
    <source>
        <dbReference type="Proteomes" id="UP000018466"/>
    </source>
</evidence>
<dbReference type="CDD" id="cd05466">
    <property type="entry name" value="PBP2_LTTR_substrate"/>
    <property type="match status" value="1"/>
</dbReference>
<gene>
    <name evidence="6" type="ORF">HMPREF9623_00885</name>
</gene>
<comment type="similarity">
    <text evidence="1">Belongs to the LysR transcriptional regulatory family.</text>
</comment>
<dbReference type="Pfam" id="PF00126">
    <property type="entry name" value="HTH_1"/>
    <property type="match status" value="1"/>
</dbReference>
<dbReference type="SUPFAM" id="SSF46785">
    <property type="entry name" value="Winged helix' DNA-binding domain"/>
    <property type="match status" value="1"/>
</dbReference>
<evidence type="ECO:0000313" key="6">
    <source>
        <dbReference type="EMBL" id="EHO17286.1"/>
    </source>
</evidence>
<dbReference type="GO" id="GO:0005829">
    <property type="term" value="C:cytosol"/>
    <property type="evidence" value="ECO:0007669"/>
    <property type="project" value="TreeGrafter"/>
</dbReference>
<dbReference type="Pfam" id="PF03466">
    <property type="entry name" value="LysR_substrate"/>
    <property type="match status" value="1"/>
</dbReference>
<keyword evidence="7" id="KW-1185">Reference proteome</keyword>
<evidence type="ECO:0000256" key="2">
    <source>
        <dbReference type="ARBA" id="ARBA00023015"/>
    </source>
</evidence>
<dbReference type="InterPro" id="IPR005119">
    <property type="entry name" value="LysR_subst-bd"/>
</dbReference>
<dbReference type="PANTHER" id="PTHR30419">
    <property type="entry name" value="HTH-TYPE TRANSCRIPTIONAL REGULATOR YBHD"/>
    <property type="match status" value="1"/>
</dbReference>
<feature type="domain" description="HTH lysR-type" evidence="5">
    <location>
        <begin position="1"/>
        <end position="58"/>
    </location>
</feature>
<dbReference type="Gene3D" id="1.10.10.10">
    <property type="entry name" value="Winged helix-like DNA-binding domain superfamily/Winged helix DNA-binding domain"/>
    <property type="match status" value="1"/>
</dbReference>
<dbReference type="InterPro" id="IPR050950">
    <property type="entry name" value="HTH-type_LysR_regulators"/>
</dbReference>
<keyword evidence="4" id="KW-0804">Transcription</keyword>
<evidence type="ECO:0000259" key="5">
    <source>
        <dbReference type="PROSITE" id="PS50931"/>
    </source>
</evidence>
<evidence type="ECO:0000256" key="4">
    <source>
        <dbReference type="ARBA" id="ARBA00023163"/>
    </source>
</evidence>